<dbReference type="EMBL" id="KI392710">
    <property type="protein sequence ID" value="ERN11181.1"/>
    <property type="molecule type" value="Genomic_DNA"/>
</dbReference>
<accession>W1PU33</accession>
<name>W1PU33_AMBTC</name>
<evidence type="ECO:0000313" key="1">
    <source>
        <dbReference type="EMBL" id="ERN11181.1"/>
    </source>
</evidence>
<proteinExistence type="predicted"/>
<dbReference type="Proteomes" id="UP000017836">
    <property type="component" value="Unassembled WGS sequence"/>
</dbReference>
<protein>
    <submittedName>
        <fullName evidence="1">Uncharacterized protein</fullName>
    </submittedName>
</protein>
<keyword evidence="2" id="KW-1185">Reference proteome</keyword>
<dbReference type="AlphaFoldDB" id="W1PU33"/>
<reference evidence="2" key="1">
    <citation type="journal article" date="2013" name="Science">
        <title>The Amborella genome and the evolution of flowering plants.</title>
        <authorList>
            <consortium name="Amborella Genome Project"/>
        </authorList>
    </citation>
    <scope>NUCLEOTIDE SEQUENCE [LARGE SCALE GENOMIC DNA]</scope>
</reference>
<evidence type="ECO:0000313" key="2">
    <source>
        <dbReference type="Proteomes" id="UP000017836"/>
    </source>
</evidence>
<dbReference type="HOGENOM" id="CLU_848215_0_0_1"/>
<sequence length="328" mass="38094">MEFTSSMLDSSFTFQHCYIKSSTSYIPYFDPSSSSILIKVYQRQSEALFTGDSNEVCGLLNWFHQIQCLLEKIRMIARENEGSWDDYKLTRVNKRLESIGERVDASLYTLYGCYAQNGRRAPLIDALVRVGIKSWMHSVWHDWVIIHPQITDNAVSVPLHLTMCDKSEELCMLCYHSTNANPQPQLGKFVRTVDWFRQYQHILEGYYNRVKEEEEKECSYFETLATIKDRLDSFQAHVDYSLCVLYGARVDNPEHPLNPEVLQKIDMLKNHMLMELDLFRSPLFGGTSHSTLASPNEVGRLPFISSDSSWAYGYLYVLFGLLFRIKPR</sequence>
<gene>
    <name evidence="1" type="ORF">AMTR_s00024p00202140</name>
</gene>
<dbReference type="Gramene" id="ERN11181">
    <property type="protein sequence ID" value="ERN11181"/>
    <property type="gene ID" value="AMTR_s00024p00202140"/>
</dbReference>
<organism evidence="1 2">
    <name type="scientific">Amborella trichopoda</name>
    <dbReference type="NCBI Taxonomy" id="13333"/>
    <lineage>
        <taxon>Eukaryota</taxon>
        <taxon>Viridiplantae</taxon>
        <taxon>Streptophyta</taxon>
        <taxon>Embryophyta</taxon>
        <taxon>Tracheophyta</taxon>
        <taxon>Spermatophyta</taxon>
        <taxon>Magnoliopsida</taxon>
        <taxon>Amborellales</taxon>
        <taxon>Amborellaceae</taxon>
        <taxon>Amborella</taxon>
    </lineage>
</organism>